<dbReference type="InterPro" id="IPR052336">
    <property type="entry name" value="MlaD_Phospholipid_Transporter"/>
</dbReference>
<proteinExistence type="predicted"/>
<dbReference type="PANTHER" id="PTHR33371">
    <property type="entry name" value="INTERMEMBRANE PHOSPHOLIPID TRANSPORT SYSTEM BINDING PROTEIN MLAD-RELATED"/>
    <property type="match status" value="1"/>
</dbReference>
<reference evidence="5 6" key="1">
    <citation type="submission" date="2017-10" db="EMBL/GenBank/DDBJ databases">
        <title>The new phylogeny of genus Mycobacterium.</title>
        <authorList>
            <person name="Tortoli E."/>
            <person name="Trovato A."/>
            <person name="Cirillo D.M."/>
        </authorList>
    </citation>
    <scope>NUCLEOTIDE SEQUENCE [LARGE SCALE GENOMIC DNA]</scope>
    <source>
        <strain evidence="5 6">CCUG37673</strain>
    </source>
</reference>
<evidence type="ECO:0000313" key="4">
    <source>
        <dbReference type="EMBL" id="GFG53246.1"/>
    </source>
</evidence>
<keyword evidence="1" id="KW-0812">Transmembrane</keyword>
<accession>A0A2A7N639</accession>
<feature type="domain" description="Mammalian cell entry C-terminal" evidence="3">
    <location>
        <begin position="128"/>
        <end position="346"/>
    </location>
</feature>
<dbReference type="InterPro" id="IPR005693">
    <property type="entry name" value="Mce"/>
</dbReference>
<dbReference type="InterPro" id="IPR003399">
    <property type="entry name" value="Mce/MlaD"/>
</dbReference>
<evidence type="ECO:0000259" key="3">
    <source>
        <dbReference type="Pfam" id="PF11887"/>
    </source>
</evidence>
<feature type="domain" description="Mce/MlaD" evidence="2">
    <location>
        <begin position="51"/>
        <end position="122"/>
    </location>
</feature>
<evidence type="ECO:0000313" key="5">
    <source>
        <dbReference type="EMBL" id="PEG38951.1"/>
    </source>
</evidence>
<reference evidence="4 7" key="2">
    <citation type="journal article" date="2019" name="Emerg. Microbes Infect.">
        <title>Comprehensive subspecies identification of 175 nontuberculous mycobacteria species based on 7547 genomic profiles.</title>
        <authorList>
            <person name="Matsumoto Y."/>
            <person name="Kinjo T."/>
            <person name="Motooka D."/>
            <person name="Nabeya D."/>
            <person name="Jung N."/>
            <person name="Uechi K."/>
            <person name="Horii T."/>
            <person name="Iida T."/>
            <person name="Fujita J."/>
            <person name="Nakamura S."/>
        </authorList>
    </citation>
    <scope>NUCLEOTIDE SEQUENCE [LARGE SCALE GENOMIC DNA]</scope>
    <source>
        <strain evidence="4 7">JCM 6377</strain>
    </source>
</reference>
<gene>
    <name evidence="5" type="ORF">CQY20_11975</name>
    <name evidence="4" type="ORF">MAGR_46870</name>
</gene>
<evidence type="ECO:0000259" key="2">
    <source>
        <dbReference type="Pfam" id="PF02470"/>
    </source>
</evidence>
<dbReference type="Proteomes" id="UP000465302">
    <property type="component" value="Unassembled WGS sequence"/>
</dbReference>
<dbReference type="GO" id="GO:0005576">
    <property type="term" value="C:extracellular region"/>
    <property type="evidence" value="ECO:0007669"/>
    <property type="project" value="TreeGrafter"/>
</dbReference>
<dbReference type="GO" id="GO:0051701">
    <property type="term" value="P:biological process involved in interaction with host"/>
    <property type="evidence" value="ECO:0007669"/>
    <property type="project" value="TreeGrafter"/>
</dbReference>
<dbReference type="PANTHER" id="PTHR33371:SF19">
    <property type="entry name" value="MCE-FAMILY PROTEIN MCE4A"/>
    <property type="match status" value="1"/>
</dbReference>
<keyword evidence="1" id="KW-0472">Membrane</keyword>
<dbReference type="NCBIfam" id="TIGR00996">
    <property type="entry name" value="Mtu_fam_mce"/>
    <property type="match status" value="1"/>
</dbReference>
<dbReference type="EMBL" id="BLKS01000001">
    <property type="protein sequence ID" value="GFG53246.1"/>
    <property type="molecule type" value="Genomic_DNA"/>
</dbReference>
<organism evidence="5 6">
    <name type="scientific">Mycolicibacterium agri</name>
    <name type="common">Mycobacterium agri</name>
    <dbReference type="NCBI Taxonomy" id="36811"/>
    <lineage>
        <taxon>Bacteria</taxon>
        <taxon>Bacillati</taxon>
        <taxon>Actinomycetota</taxon>
        <taxon>Actinomycetes</taxon>
        <taxon>Mycobacteriales</taxon>
        <taxon>Mycobacteriaceae</taxon>
        <taxon>Mycolicibacterium</taxon>
    </lineage>
</organism>
<name>A0A2A7N639_MYCAG</name>
<dbReference type="Proteomes" id="UP000220914">
    <property type="component" value="Unassembled WGS sequence"/>
</dbReference>
<evidence type="ECO:0000313" key="6">
    <source>
        <dbReference type="Proteomes" id="UP000220914"/>
    </source>
</evidence>
<dbReference type="AlphaFoldDB" id="A0A2A7N639"/>
<dbReference type="RefSeq" id="WP_097940299.1">
    <property type="nucleotide sequence ID" value="NZ_BLKS01000001.1"/>
</dbReference>
<evidence type="ECO:0000313" key="7">
    <source>
        <dbReference type="Proteomes" id="UP000465302"/>
    </source>
</evidence>
<keyword evidence="1" id="KW-1133">Transmembrane helix</keyword>
<feature type="transmembrane region" description="Helical" evidence="1">
    <location>
        <begin position="15"/>
        <end position="35"/>
    </location>
</feature>
<evidence type="ECO:0000256" key="1">
    <source>
        <dbReference type="SAM" id="Phobius"/>
    </source>
</evidence>
<reference evidence="4" key="3">
    <citation type="submission" date="2020-02" db="EMBL/GenBank/DDBJ databases">
        <authorList>
            <person name="Matsumoto Y."/>
            <person name="Motooka D."/>
            <person name="Nakamura S."/>
        </authorList>
    </citation>
    <scope>NUCLEOTIDE SEQUENCE</scope>
    <source>
        <strain evidence="4">JCM 6377</strain>
    </source>
</reference>
<dbReference type="InterPro" id="IPR024516">
    <property type="entry name" value="Mce_C"/>
</dbReference>
<dbReference type="Pfam" id="PF02470">
    <property type="entry name" value="MlaD"/>
    <property type="match status" value="1"/>
</dbReference>
<keyword evidence="6" id="KW-1185">Reference proteome</keyword>
<dbReference type="Pfam" id="PF11887">
    <property type="entry name" value="Mce4_CUP1"/>
    <property type="match status" value="1"/>
</dbReference>
<sequence length="435" mass="46514">MTAPLNAPRTPPFKLAGLVLTLLTIVAIVLVYMQFRGDFLDRDKLILMSGRAGLSMDPGAKVTFNGVEIGKVGAVNATTVGDETRAEITLEVDPKYLRLIPRNVDANISATTVFGNKYISFSSPKDPSPQRIAPGDVIDATHVTTEFNTLFETVTSVAEKVDPIKLNQTLSATAQALQGLGDRFGQSIINGNEILADLNPRMPQIREDNRLLADLGDTYANAAPDLFDGLENAVTTARTLNEQQGNIDQALMASIGFGNTGGEIFEKGGPYLVRGAEDLLPTSALLDEYSPALYCTIRNYHDVEPKFASVLGGNGYSLNTHSLVLGASNAYVYPDNLPRVNASGGPEGKPGCWQPVTRDLWPAPYLVMDTGASIAPYNHIELASPFGCAGLPPCLIPAVIPGPPPLVAVPLPVPLIFPGSEYIWGRQLGEFTINP</sequence>
<dbReference type="EMBL" id="PDCP01000017">
    <property type="protein sequence ID" value="PEG38951.1"/>
    <property type="molecule type" value="Genomic_DNA"/>
</dbReference>
<protein>
    <submittedName>
        <fullName evidence="5">MCE-family protein MCE1A</fullName>
    </submittedName>
    <submittedName>
        <fullName evidence="4">Virulence factor Mce family protein</fullName>
    </submittedName>
</protein>
<dbReference type="OrthoDB" id="3460188at2"/>
<comment type="caution">
    <text evidence="5">The sequence shown here is derived from an EMBL/GenBank/DDBJ whole genome shotgun (WGS) entry which is preliminary data.</text>
</comment>